<name>E2CAG3_HARSA</name>
<dbReference type="AlphaFoldDB" id="E2CAG3"/>
<dbReference type="InterPro" id="IPR058842">
    <property type="entry name" value="DCST1_C"/>
</dbReference>
<proteinExistence type="predicted"/>
<evidence type="ECO:0000313" key="9">
    <source>
        <dbReference type="EMBL" id="EFN75074.1"/>
    </source>
</evidence>
<dbReference type="Proteomes" id="UP000008237">
    <property type="component" value="Unassembled WGS sequence"/>
</dbReference>
<gene>
    <name evidence="9" type="ORF">EAI_07438</name>
</gene>
<dbReference type="OrthoDB" id="5985669at2759"/>
<keyword evidence="10" id="KW-1185">Reference proteome</keyword>
<keyword evidence="2 6" id="KW-0812">Transmembrane</keyword>
<dbReference type="EMBL" id="GL453976">
    <property type="protein sequence ID" value="EFN75074.1"/>
    <property type="molecule type" value="Genomic_DNA"/>
</dbReference>
<dbReference type="Pfam" id="PF07782">
    <property type="entry name" value="DC_STAMP"/>
    <property type="match status" value="1"/>
</dbReference>
<evidence type="ECO:0000259" key="8">
    <source>
        <dbReference type="Pfam" id="PF26037"/>
    </source>
</evidence>
<reference evidence="9 10" key="1">
    <citation type="journal article" date="2010" name="Science">
        <title>Genomic comparison of the ants Camponotus floridanus and Harpegnathos saltator.</title>
        <authorList>
            <person name="Bonasio R."/>
            <person name="Zhang G."/>
            <person name="Ye C."/>
            <person name="Mutti N.S."/>
            <person name="Fang X."/>
            <person name="Qin N."/>
            <person name="Donahue G."/>
            <person name="Yang P."/>
            <person name="Li Q."/>
            <person name="Li C."/>
            <person name="Zhang P."/>
            <person name="Huang Z."/>
            <person name="Berger S.L."/>
            <person name="Reinberg D."/>
            <person name="Wang J."/>
            <person name="Liebig J."/>
        </authorList>
    </citation>
    <scope>NUCLEOTIDE SEQUENCE [LARGE SCALE GENOMIC DNA]</scope>
    <source>
        <strain evidence="9 10">R22 G/1</strain>
    </source>
</reference>
<keyword evidence="3 6" id="KW-1133">Transmembrane helix</keyword>
<sequence length="792" mass="91516">MPGLERINRCGRLIEEARRDFLKYYLKKCPTLFHICYDPIGTHRKARAFVGFLFGLGAAVALYEGIIVDLQFDMYTSAILGALLVAMLSIGCAASMQVRCICLLTIPTFLGRSGRNVLRALVLGYVIAGPLFNLTYNGKEVVRTFACTTQLTYNLTKTRYDLMFEPFQQAVLAMKADASELKDILSSVRDLMSPIVEEIEGEEEMRRLKEENDYLDELQDDTKRSDEIEEKHEKEIAKAKSEADVYEAKYKRKIEARCEEQLSRGAERCRQDTENWNYSKDNDNNNYYCCYITFNLNIRDMFADAYDKCYDKVSVFAAWLLCWPMKLTFVCNLVQALGGGNICDPEGKVDSGIGEGYVALKSARDTFGKSLKEAKLQYKIEKPPVILDLHDATDVALAVMHDFNVRRNVLESIMTVIKRCLSLVFLRIILSAQSYHDKYLTEIEHDNVYVTSYFRKIDARRKARGSLTLLPLKKMERSKFVDPYSLRPSKVERVHLAAQAVKLTLEVISVTTFLLMDRLFYETLDLIRRHSYMDFRLLSDENGLTRLTRMRERMEESLFPVLWALGYVSEHLKKDAGHHDVNLEIRGTGMIASLIRSLVRGFNVKKRVKTVVSNSACLPRPSELPRRVVFKIYSSYLGVFVLLFTSAYTQRLRRVICSFFYRRREKRRVLYLYNESLRRRLGHARFMRAKVRALARTRRLEYHLDPWVALRQRWPALCGWLVIFASARRRCLVCGEVEPRKGPELRECVNAPGCPFVHCPECWRDVGEICYACADLEDETDDDAEEYGAFLH</sequence>
<dbReference type="Pfam" id="PF26037">
    <property type="entry name" value="zf-RING_DCST1_C"/>
    <property type="match status" value="1"/>
</dbReference>
<evidence type="ECO:0000256" key="1">
    <source>
        <dbReference type="ARBA" id="ARBA00004141"/>
    </source>
</evidence>
<dbReference type="InParanoid" id="E2CAG3"/>
<dbReference type="OMA" id="EHEVRFN"/>
<feature type="domain" description="E3 ubiquitin-protein ligase DCST1-like C-terminal" evidence="8">
    <location>
        <begin position="729"/>
        <end position="774"/>
    </location>
</feature>
<feature type="transmembrane region" description="Helical" evidence="6">
    <location>
        <begin position="117"/>
        <end position="136"/>
    </location>
</feature>
<feature type="transmembrane region" description="Helical" evidence="6">
    <location>
        <begin position="74"/>
        <end position="96"/>
    </location>
</feature>
<evidence type="ECO:0000256" key="6">
    <source>
        <dbReference type="SAM" id="Phobius"/>
    </source>
</evidence>
<feature type="coiled-coil region" evidence="5">
    <location>
        <begin position="215"/>
        <end position="256"/>
    </location>
</feature>
<dbReference type="FunCoup" id="E2CAG3">
    <property type="interactions" value="2"/>
</dbReference>
<dbReference type="PANTHER" id="PTHR21041">
    <property type="entry name" value="DENDRITIC CELL-SPECIFIC TRANSMEMBRANE PROTEIN"/>
    <property type="match status" value="1"/>
</dbReference>
<keyword evidence="5" id="KW-0175">Coiled coil</keyword>
<comment type="subcellular location">
    <subcellularLocation>
        <location evidence="1">Membrane</location>
        <topology evidence="1">Multi-pass membrane protein</topology>
    </subcellularLocation>
</comment>
<evidence type="ECO:0000313" key="10">
    <source>
        <dbReference type="Proteomes" id="UP000008237"/>
    </source>
</evidence>
<dbReference type="GO" id="GO:0016020">
    <property type="term" value="C:membrane"/>
    <property type="evidence" value="ECO:0007669"/>
    <property type="project" value="UniProtKB-SubCell"/>
</dbReference>
<organism evidence="10">
    <name type="scientific">Harpegnathos saltator</name>
    <name type="common">Jerdon's jumping ant</name>
    <dbReference type="NCBI Taxonomy" id="610380"/>
    <lineage>
        <taxon>Eukaryota</taxon>
        <taxon>Metazoa</taxon>
        <taxon>Ecdysozoa</taxon>
        <taxon>Arthropoda</taxon>
        <taxon>Hexapoda</taxon>
        <taxon>Insecta</taxon>
        <taxon>Pterygota</taxon>
        <taxon>Neoptera</taxon>
        <taxon>Endopterygota</taxon>
        <taxon>Hymenoptera</taxon>
        <taxon>Apocrita</taxon>
        <taxon>Aculeata</taxon>
        <taxon>Formicoidea</taxon>
        <taxon>Formicidae</taxon>
        <taxon>Ponerinae</taxon>
        <taxon>Ponerini</taxon>
        <taxon>Harpegnathos</taxon>
    </lineage>
</organism>
<protein>
    <submittedName>
        <fullName evidence="9">DC-STAMP domain-containing protein 1</fullName>
    </submittedName>
</protein>
<evidence type="ECO:0000256" key="2">
    <source>
        <dbReference type="ARBA" id="ARBA00022692"/>
    </source>
</evidence>
<evidence type="ECO:0000256" key="3">
    <source>
        <dbReference type="ARBA" id="ARBA00022989"/>
    </source>
</evidence>
<feature type="domain" description="Dendritic cell-specific transmembrane protein-like" evidence="7">
    <location>
        <begin position="445"/>
        <end position="673"/>
    </location>
</feature>
<dbReference type="PANTHER" id="PTHR21041:SF17">
    <property type="entry name" value="E3 UBIQUITIN-PROTEIN LIGASE DCST1"/>
    <property type="match status" value="1"/>
</dbReference>
<dbReference type="InterPro" id="IPR051856">
    <property type="entry name" value="CSR-E3_Ligase_Protein"/>
</dbReference>
<accession>E2CAG3</accession>
<feature type="transmembrane region" description="Helical" evidence="6">
    <location>
        <begin position="48"/>
        <end position="68"/>
    </location>
</feature>
<evidence type="ECO:0000256" key="5">
    <source>
        <dbReference type="SAM" id="Coils"/>
    </source>
</evidence>
<evidence type="ECO:0000259" key="7">
    <source>
        <dbReference type="Pfam" id="PF07782"/>
    </source>
</evidence>
<dbReference type="InterPro" id="IPR012858">
    <property type="entry name" value="DC_STAMP-like"/>
</dbReference>
<evidence type="ECO:0000256" key="4">
    <source>
        <dbReference type="ARBA" id="ARBA00023136"/>
    </source>
</evidence>
<keyword evidence="4 6" id="KW-0472">Membrane</keyword>